<feature type="non-terminal residue" evidence="1">
    <location>
        <position position="1"/>
    </location>
</feature>
<dbReference type="AlphaFoldDB" id="A0AAV5UU88"/>
<evidence type="ECO:0000313" key="2">
    <source>
        <dbReference type="Proteomes" id="UP001432322"/>
    </source>
</evidence>
<dbReference type="Proteomes" id="UP001432322">
    <property type="component" value="Unassembled WGS sequence"/>
</dbReference>
<accession>A0AAV5UU88</accession>
<reference evidence="1" key="1">
    <citation type="submission" date="2023-10" db="EMBL/GenBank/DDBJ databases">
        <title>Genome assembly of Pristionchus species.</title>
        <authorList>
            <person name="Yoshida K."/>
            <person name="Sommer R.J."/>
        </authorList>
    </citation>
    <scope>NUCLEOTIDE SEQUENCE</scope>
    <source>
        <strain evidence="1">RS5133</strain>
    </source>
</reference>
<proteinExistence type="predicted"/>
<gene>
    <name evidence="1" type="ORF">PFISCL1PPCAC_2117</name>
</gene>
<keyword evidence="2" id="KW-1185">Reference proteome</keyword>
<dbReference type="PANTHER" id="PTHR45908:SF5">
    <property type="entry name" value="FUNGAL LIPASE-LIKE DOMAIN-CONTAINING PROTEIN"/>
    <property type="match status" value="1"/>
</dbReference>
<organism evidence="1 2">
    <name type="scientific">Pristionchus fissidentatus</name>
    <dbReference type="NCBI Taxonomy" id="1538716"/>
    <lineage>
        <taxon>Eukaryota</taxon>
        <taxon>Metazoa</taxon>
        <taxon>Ecdysozoa</taxon>
        <taxon>Nematoda</taxon>
        <taxon>Chromadorea</taxon>
        <taxon>Rhabditida</taxon>
        <taxon>Rhabditina</taxon>
        <taxon>Diplogasteromorpha</taxon>
        <taxon>Diplogasteroidea</taxon>
        <taxon>Neodiplogasteridae</taxon>
        <taxon>Pristionchus</taxon>
    </lineage>
</organism>
<protein>
    <submittedName>
        <fullName evidence="1">Uncharacterized protein</fullName>
    </submittedName>
</protein>
<name>A0AAV5UU88_9BILA</name>
<evidence type="ECO:0000313" key="1">
    <source>
        <dbReference type="EMBL" id="GMT10820.1"/>
    </source>
</evidence>
<dbReference type="EMBL" id="BTSY01000001">
    <property type="protein sequence ID" value="GMT10820.1"/>
    <property type="molecule type" value="Genomic_DNA"/>
</dbReference>
<sequence length="78" mass="8929">YPQSMSRGSLYFECLGEPKNGDMKCSDVLVFDTKNMDAYFWDHRHYYDIFVTGFGISGCTDSKVGKEPPTFSRLSRVV</sequence>
<comment type="caution">
    <text evidence="1">The sequence shown here is derived from an EMBL/GenBank/DDBJ whole genome shotgun (WGS) entry which is preliminary data.</text>
</comment>
<dbReference type="PANTHER" id="PTHR45908">
    <property type="entry name" value="PROTEIN CBG11750-RELATED"/>
    <property type="match status" value="1"/>
</dbReference>
<feature type="non-terminal residue" evidence="1">
    <location>
        <position position="78"/>
    </location>
</feature>